<organism evidence="2 3">
    <name type="scientific">Cronartium quercuum f. sp. fusiforme G11</name>
    <dbReference type="NCBI Taxonomy" id="708437"/>
    <lineage>
        <taxon>Eukaryota</taxon>
        <taxon>Fungi</taxon>
        <taxon>Dikarya</taxon>
        <taxon>Basidiomycota</taxon>
        <taxon>Pucciniomycotina</taxon>
        <taxon>Pucciniomycetes</taxon>
        <taxon>Pucciniales</taxon>
        <taxon>Coleosporiaceae</taxon>
        <taxon>Cronartium</taxon>
    </lineage>
</organism>
<proteinExistence type="predicted"/>
<gene>
    <name evidence="2" type="ORF">CROQUDRAFT_110491</name>
</gene>
<dbReference type="EMBL" id="MU167386">
    <property type="protein sequence ID" value="KAG0141450.1"/>
    <property type="molecule type" value="Genomic_DNA"/>
</dbReference>
<keyword evidence="1" id="KW-0472">Membrane</keyword>
<keyword evidence="1" id="KW-0812">Transmembrane</keyword>
<feature type="transmembrane region" description="Helical" evidence="1">
    <location>
        <begin position="227"/>
        <end position="243"/>
    </location>
</feature>
<keyword evidence="3" id="KW-1185">Reference proteome</keyword>
<dbReference type="AlphaFoldDB" id="A0A9P6N7S7"/>
<comment type="caution">
    <text evidence="2">The sequence shown here is derived from an EMBL/GenBank/DDBJ whole genome shotgun (WGS) entry which is preliminary data.</text>
</comment>
<name>A0A9P6N7S7_9BASI</name>
<dbReference type="Proteomes" id="UP000886653">
    <property type="component" value="Unassembled WGS sequence"/>
</dbReference>
<evidence type="ECO:0000313" key="3">
    <source>
        <dbReference type="Proteomes" id="UP000886653"/>
    </source>
</evidence>
<keyword evidence="1" id="KW-1133">Transmembrane helix</keyword>
<evidence type="ECO:0000313" key="2">
    <source>
        <dbReference type="EMBL" id="KAG0141450.1"/>
    </source>
</evidence>
<reference evidence="2" key="1">
    <citation type="submission" date="2013-11" db="EMBL/GenBank/DDBJ databases">
        <title>Genome sequence of the fusiform rust pathogen reveals effectors for host alternation and coevolution with pine.</title>
        <authorList>
            <consortium name="DOE Joint Genome Institute"/>
            <person name="Smith K."/>
            <person name="Pendleton A."/>
            <person name="Kubisiak T."/>
            <person name="Anderson C."/>
            <person name="Salamov A."/>
            <person name="Aerts A."/>
            <person name="Riley R."/>
            <person name="Clum A."/>
            <person name="Lindquist E."/>
            <person name="Ence D."/>
            <person name="Campbell M."/>
            <person name="Kronenberg Z."/>
            <person name="Feau N."/>
            <person name="Dhillon B."/>
            <person name="Hamelin R."/>
            <person name="Burleigh J."/>
            <person name="Smith J."/>
            <person name="Yandell M."/>
            <person name="Nelson C."/>
            <person name="Grigoriev I."/>
            <person name="Davis J."/>
        </authorList>
    </citation>
    <scope>NUCLEOTIDE SEQUENCE</scope>
    <source>
        <strain evidence="2">G11</strain>
    </source>
</reference>
<accession>A0A9P6N7S7</accession>
<protein>
    <submittedName>
        <fullName evidence="2">Uncharacterized protein</fullName>
    </submittedName>
</protein>
<evidence type="ECO:0000256" key="1">
    <source>
        <dbReference type="SAM" id="Phobius"/>
    </source>
</evidence>
<sequence length="298" mass="33273">MSNSYLGLGRVRYQYFSRRRPKTSNPFCWADILPSTSDGLGNPYFSRVGFPVEERLERCRDPGDQFRHPVVNACGGDVSLCPHLFPETGRVKHGPSYVNDGPIQSFCRAVLMVFVAVRRTGNNAACHTPGVQPVRNVLSGSVIASDLDLAVRIAFHPFDERHKNRKNLFPLVYAVDLRGPATSLTTSSKGFGFQSDGCSVIDHKLLLLKQSRHVNAVLSIDSGRPPAVWFLIILWMVLMLRWLKWQWHFLSVRLPSPSCVSTLAGGQGREGVFVDSTVVRKTDLDQVFQAYGEIQISN</sequence>